<keyword evidence="3 6" id="KW-0812">Transmembrane</keyword>
<evidence type="ECO:0000313" key="8">
    <source>
        <dbReference type="Proteomes" id="UP000218824"/>
    </source>
</evidence>
<dbReference type="PIRSF" id="PIRSF006060">
    <property type="entry name" value="AA_transporter"/>
    <property type="match status" value="1"/>
</dbReference>
<feature type="transmembrane region" description="Helical" evidence="6">
    <location>
        <begin position="51"/>
        <end position="75"/>
    </location>
</feature>
<evidence type="ECO:0000256" key="2">
    <source>
        <dbReference type="ARBA" id="ARBA00022475"/>
    </source>
</evidence>
<gene>
    <name evidence="7" type="ORF">LEN_0028</name>
</gene>
<dbReference type="Proteomes" id="UP000218824">
    <property type="component" value="Chromosome"/>
</dbReference>
<accession>A0AAU9AE76</accession>
<evidence type="ECO:0000256" key="5">
    <source>
        <dbReference type="ARBA" id="ARBA00023136"/>
    </source>
</evidence>
<dbReference type="Gene3D" id="1.20.1740.10">
    <property type="entry name" value="Amino acid/polyamine transporter I"/>
    <property type="match status" value="1"/>
</dbReference>
<keyword evidence="5 6" id="KW-0472">Membrane</keyword>
<feature type="transmembrane region" description="Helical" evidence="6">
    <location>
        <begin position="343"/>
        <end position="363"/>
    </location>
</feature>
<name>A0AAU9AE76_LYSEN</name>
<feature type="transmembrane region" description="Helical" evidence="6">
    <location>
        <begin position="295"/>
        <end position="322"/>
    </location>
</feature>
<feature type="transmembrane region" description="Helical" evidence="6">
    <location>
        <begin position="440"/>
        <end position="461"/>
    </location>
</feature>
<dbReference type="PANTHER" id="PTHR42770">
    <property type="entry name" value="AMINO ACID TRANSPORTER-RELATED"/>
    <property type="match status" value="1"/>
</dbReference>
<reference evidence="7 8" key="1">
    <citation type="journal article" date="2017" name="DNA Res.">
        <title>Complete genome sequence and expression profile of the commercial lytic enzyme producer Lysobacter enzymogenes M497-1.</title>
        <authorList>
            <person name="Takami H."/>
            <person name="Toyoda A."/>
            <person name="Uchiyama I."/>
            <person name="Itoh T."/>
            <person name="Takaki Y."/>
            <person name="Arai W."/>
            <person name="Nishi S."/>
            <person name="Kawai M."/>
            <person name="Shinya K."/>
            <person name="Ikeda H."/>
        </authorList>
    </citation>
    <scope>NUCLEOTIDE SEQUENCE [LARGE SCALE GENOMIC DNA]</scope>
    <source>
        <strain evidence="7 8">M497-1</strain>
    </source>
</reference>
<evidence type="ECO:0000256" key="1">
    <source>
        <dbReference type="ARBA" id="ARBA00004651"/>
    </source>
</evidence>
<dbReference type="InterPro" id="IPR050367">
    <property type="entry name" value="APC_superfamily"/>
</dbReference>
<dbReference type="Pfam" id="PF13520">
    <property type="entry name" value="AA_permease_2"/>
    <property type="match status" value="1"/>
</dbReference>
<dbReference type="InterPro" id="IPR002293">
    <property type="entry name" value="AA/rel_permease1"/>
</dbReference>
<feature type="transmembrane region" description="Helical" evidence="6">
    <location>
        <begin position="201"/>
        <end position="220"/>
    </location>
</feature>
<organism evidence="7 8">
    <name type="scientific">Lysobacter enzymogenes</name>
    <dbReference type="NCBI Taxonomy" id="69"/>
    <lineage>
        <taxon>Bacteria</taxon>
        <taxon>Pseudomonadati</taxon>
        <taxon>Pseudomonadota</taxon>
        <taxon>Gammaproteobacteria</taxon>
        <taxon>Lysobacterales</taxon>
        <taxon>Lysobacteraceae</taxon>
        <taxon>Lysobacter</taxon>
    </lineage>
</organism>
<protein>
    <submittedName>
        <fullName evidence="7">Amino acid transporter</fullName>
    </submittedName>
</protein>
<evidence type="ECO:0000256" key="6">
    <source>
        <dbReference type="SAM" id="Phobius"/>
    </source>
</evidence>
<sequence>MPALMRDTPEQRLKAGSVGWLQILALVFATTGPLIGLVGAVPVALTQGNGIGMAGCFLLAGLVYLVFGAGFAALTRQVVDAGAFYACVARGLSRPAGLIAAGLATTAYMALQLCCYGLIGFFMTQLSQGVWGEGLPWWFNALLVNAVVPFCAQRNLTFAARLLGVLVLAEFAVLAAFAASVLWHGGGPEGLSAQPFAPAQVFSAGFGAAMVFAVAAFAGFETAAVYGEEARAPQRTVPRVLLVAILAVTATLAGSAWALIAAYGPGEVVDAAARDPGALWFSAVSRFLSPDLSTAMAVLLMTSLFASIVGLQNAVSRYLYALGRDGAIWPMLAQMHPQHETPYIANLAQASVSILALAGLGLVENDPLRIALGSASALAVIALLSAQILVSAAVIGFFRGRGGGVWSTRIAPAASALALAALLCTVLLNLRSLTGGSAAAAWTIAIALLALAGACALRAWAMKRRDPAAYARLGGAR</sequence>
<feature type="transmembrane region" description="Helical" evidence="6">
    <location>
        <begin position="375"/>
        <end position="398"/>
    </location>
</feature>
<dbReference type="PANTHER" id="PTHR42770:SF16">
    <property type="entry name" value="AMINO ACID PERMEASE"/>
    <property type="match status" value="1"/>
</dbReference>
<feature type="transmembrane region" description="Helical" evidence="6">
    <location>
        <begin position="20"/>
        <end position="45"/>
    </location>
</feature>
<dbReference type="EMBL" id="AP014940">
    <property type="protein sequence ID" value="BAV95515.1"/>
    <property type="molecule type" value="Genomic_DNA"/>
</dbReference>
<evidence type="ECO:0000313" key="7">
    <source>
        <dbReference type="EMBL" id="BAV95515.1"/>
    </source>
</evidence>
<evidence type="ECO:0000256" key="4">
    <source>
        <dbReference type="ARBA" id="ARBA00022989"/>
    </source>
</evidence>
<evidence type="ECO:0000256" key="3">
    <source>
        <dbReference type="ARBA" id="ARBA00022692"/>
    </source>
</evidence>
<keyword evidence="2" id="KW-1003">Cell membrane</keyword>
<dbReference type="KEGG" id="lem:LEN_0028"/>
<proteinExistence type="predicted"/>
<keyword evidence="4 6" id="KW-1133">Transmembrane helix</keyword>
<dbReference type="GO" id="GO:0022857">
    <property type="term" value="F:transmembrane transporter activity"/>
    <property type="evidence" value="ECO:0007669"/>
    <property type="project" value="InterPro"/>
</dbReference>
<dbReference type="AlphaFoldDB" id="A0AAU9AE76"/>
<feature type="transmembrane region" description="Helical" evidence="6">
    <location>
        <begin position="410"/>
        <end position="428"/>
    </location>
</feature>
<dbReference type="GO" id="GO:0005886">
    <property type="term" value="C:plasma membrane"/>
    <property type="evidence" value="ECO:0007669"/>
    <property type="project" value="UniProtKB-SubCell"/>
</dbReference>
<feature type="transmembrane region" description="Helical" evidence="6">
    <location>
        <begin position="135"/>
        <end position="152"/>
    </location>
</feature>
<feature type="transmembrane region" description="Helical" evidence="6">
    <location>
        <begin position="96"/>
        <end position="123"/>
    </location>
</feature>
<comment type="subcellular location">
    <subcellularLocation>
        <location evidence="1">Cell membrane</location>
        <topology evidence="1">Multi-pass membrane protein</topology>
    </subcellularLocation>
</comment>
<feature type="transmembrane region" description="Helical" evidence="6">
    <location>
        <begin position="240"/>
        <end position="260"/>
    </location>
</feature>
<feature type="transmembrane region" description="Helical" evidence="6">
    <location>
        <begin position="159"/>
        <end position="181"/>
    </location>
</feature>